<evidence type="ECO:0000256" key="1">
    <source>
        <dbReference type="SAM" id="Phobius"/>
    </source>
</evidence>
<sequence length="51" mass="5708">GPEKRQTVLEEILDFLGVSGLIRYAITWMVGFIIDIIVGEKNASGEFTHDK</sequence>
<proteinExistence type="predicted"/>
<keyword evidence="1" id="KW-0472">Membrane</keyword>
<dbReference type="AlphaFoldDB" id="X0V0S3"/>
<gene>
    <name evidence="2" type="ORF">S01H1_36502</name>
</gene>
<name>X0V0S3_9ZZZZ</name>
<feature type="transmembrane region" description="Helical" evidence="1">
    <location>
        <begin position="20"/>
        <end position="38"/>
    </location>
</feature>
<accession>X0V0S3</accession>
<protein>
    <submittedName>
        <fullName evidence="2">Uncharacterized protein</fullName>
    </submittedName>
</protein>
<dbReference type="EMBL" id="BARS01022874">
    <property type="protein sequence ID" value="GAG05007.1"/>
    <property type="molecule type" value="Genomic_DNA"/>
</dbReference>
<feature type="non-terminal residue" evidence="2">
    <location>
        <position position="1"/>
    </location>
</feature>
<comment type="caution">
    <text evidence="2">The sequence shown here is derived from an EMBL/GenBank/DDBJ whole genome shotgun (WGS) entry which is preliminary data.</text>
</comment>
<organism evidence="2">
    <name type="scientific">marine sediment metagenome</name>
    <dbReference type="NCBI Taxonomy" id="412755"/>
    <lineage>
        <taxon>unclassified sequences</taxon>
        <taxon>metagenomes</taxon>
        <taxon>ecological metagenomes</taxon>
    </lineage>
</organism>
<keyword evidence="1" id="KW-0812">Transmembrane</keyword>
<reference evidence="2" key="1">
    <citation type="journal article" date="2014" name="Front. Microbiol.">
        <title>High frequency of phylogenetically diverse reductive dehalogenase-homologous genes in deep subseafloor sedimentary metagenomes.</title>
        <authorList>
            <person name="Kawai M."/>
            <person name="Futagami T."/>
            <person name="Toyoda A."/>
            <person name="Takaki Y."/>
            <person name="Nishi S."/>
            <person name="Hori S."/>
            <person name="Arai W."/>
            <person name="Tsubouchi T."/>
            <person name="Morono Y."/>
            <person name="Uchiyama I."/>
            <person name="Ito T."/>
            <person name="Fujiyama A."/>
            <person name="Inagaki F."/>
            <person name="Takami H."/>
        </authorList>
    </citation>
    <scope>NUCLEOTIDE SEQUENCE</scope>
    <source>
        <strain evidence="2">Expedition CK06-06</strain>
    </source>
</reference>
<keyword evidence="1" id="KW-1133">Transmembrane helix</keyword>
<evidence type="ECO:0000313" key="2">
    <source>
        <dbReference type="EMBL" id="GAG05007.1"/>
    </source>
</evidence>